<dbReference type="PANTHER" id="PTHR30175">
    <property type="entry name" value="PHOSPHOTRANSFERASE SYSTEM TRANSPORT PROTEIN"/>
    <property type="match status" value="1"/>
</dbReference>
<evidence type="ECO:0000256" key="2">
    <source>
        <dbReference type="ARBA" id="ARBA00022448"/>
    </source>
</evidence>
<comment type="caution">
    <text evidence="11">The sequence shown here is derived from an EMBL/GenBank/DDBJ whole genome shotgun (WGS) entry which is preliminary data.</text>
</comment>
<keyword evidence="5" id="KW-0598">Phosphotransferase system</keyword>
<feature type="transmembrane region" description="Helical" evidence="9">
    <location>
        <begin position="82"/>
        <end position="102"/>
    </location>
</feature>
<evidence type="ECO:0000256" key="1">
    <source>
        <dbReference type="ARBA" id="ARBA00004651"/>
    </source>
</evidence>
<dbReference type="InterPro" id="IPR050558">
    <property type="entry name" value="PTS_Sugar-Specific_Components"/>
</dbReference>
<evidence type="ECO:0000256" key="8">
    <source>
        <dbReference type="ARBA" id="ARBA00023136"/>
    </source>
</evidence>
<dbReference type="Proteomes" id="UP000782880">
    <property type="component" value="Unassembled WGS sequence"/>
</dbReference>
<keyword evidence="4" id="KW-0762">Sugar transport</keyword>
<evidence type="ECO:0000259" key="10">
    <source>
        <dbReference type="PROSITE" id="PS51103"/>
    </source>
</evidence>
<protein>
    <submittedName>
        <fullName evidence="11">PTS transporter subunit EIIC</fullName>
    </submittedName>
</protein>
<dbReference type="PROSITE" id="PS51103">
    <property type="entry name" value="PTS_EIIC_TYPE_1"/>
    <property type="match status" value="1"/>
</dbReference>
<name>A0A921ILV8_9FIRM</name>
<dbReference type="GO" id="GO:0015771">
    <property type="term" value="P:trehalose transport"/>
    <property type="evidence" value="ECO:0007669"/>
    <property type="project" value="TreeGrafter"/>
</dbReference>
<accession>A0A921ILV8</accession>
<dbReference type="GO" id="GO:0009401">
    <property type="term" value="P:phosphoenolpyruvate-dependent sugar phosphotransferase system"/>
    <property type="evidence" value="ECO:0007669"/>
    <property type="project" value="UniProtKB-KW"/>
</dbReference>
<feature type="transmembrane region" description="Helical" evidence="9">
    <location>
        <begin position="295"/>
        <end position="319"/>
    </location>
</feature>
<feature type="domain" description="PTS EIIC type-1" evidence="10">
    <location>
        <begin position="18"/>
        <end position="372"/>
    </location>
</feature>
<keyword evidence="7 9" id="KW-1133">Transmembrane helix</keyword>
<keyword evidence="2" id="KW-0813">Transport</keyword>
<keyword evidence="8 9" id="KW-0472">Membrane</keyword>
<dbReference type="GO" id="GO:0090589">
    <property type="term" value="F:protein-phosphocysteine-trehalose phosphotransferase system transporter activity"/>
    <property type="evidence" value="ECO:0007669"/>
    <property type="project" value="TreeGrafter"/>
</dbReference>
<dbReference type="EMBL" id="DYVE01000300">
    <property type="protein sequence ID" value="HJG29282.1"/>
    <property type="molecule type" value="Genomic_DNA"/>
</dbReference>
<evidence type="ECO:0000313" key="12">
    <source>
        <dbReference type="Proteomes" id="UP000782880"/>
    </source>
</evidence>
<dbReference type="PANTHER" id="PTHR30175:SF1">
    <property type="entry name" value="PTS SYSTEM ARBUTIN-, CELLOBIOSE-, AND SALICIN-SPECIFIC EIIBC COMPONENT-RELATED"/>
    <property type="match status" value="1"/>
</dbReference>
<sequence length="379" mass="40471">MATLKKEDKTDLIQKALGLITGIFIPILPALIASGMIKALLTILTRLALVNTESGIYTIVTFVADSVFYFLPVMLAATSAKVFGMSQGLAMMLGAMLLHPTFTAAVSDGTMLDIFGLSVRMTSYNATVIPIILIVWVASYIEKFCTKFLPDVIKYVVRPLIVMIVMIPLSFCVLGPIGAFLGDGLAALLTWLQNTVPWLLPTFIGAIAPLMVLFGLNNCTIPLIYAQMAVSGYETVAGPGMLAHNISEGAASLALALKTKDTSIRQEALTTSFTALFGGVTEPAIYGFTLRFKNVLPCVMIGGAAGGLFAGLSGLVRYATAAPSIITLPTYMGEDPSNIWKAVTTLVIAFVVTFVLVFFVKTDDTNKVIKNDVVTSQLK</sequence>
<dbReference type="Pfam" id="PF02378">
    <property type="entry name" value="PTS_EIIC"/>
    <property type="match status" value="1"/>
</dbReference>
<feature type="transmembrane region" description="Helical" evidence="9">
    <location>
        <begin position="339"/>
        <end position="360"/>
    </location>
</feature>
<feature type="transmembrane region" description="Helical" evidence="9">
    <location>
        <begin position="198"/>
        <end position="216"/>
    </location>
</feature>
<evidence type="ECO:0000313" key="11">
    <source>
        <dbReference type="EMBL" id="HJG29282.1"/>
    </source>
</evidence>
<reference evidence="11" key="1">
    <citation type="journal article" date="2021" name="PeerJ">
        <title>Extensive microbial diversity within the chicken gut microbiome revealed by metagenomics and culture.</title>
        <authorList>
            <person name="Gilroy R."/>
            <person name="Ravi A."/>
            <person name="Getino M."/>
            <person name="Pursley I."/>
            <person name="Horton D.L."/>
            <person name="Alikhan N.F."/>
            <person name="Baker D."/>
            <person name="Gharbi K."/>
            <person name="Hall N."/>
            <person name="Watson M."/>
            <person name="Adriaenssens E.M."/>
            <person name="Foster-Nyarko E."/>
            <person name="Jarju S."/>
            <person name="Secka A."/>
            <person name="Antonio M."/>
            <person name="Oren A."/>
            <person name="Chaudhuri R.R."/>
            <person name="La Ragione R."/>
            <person name="Hildebrand F."/>
            <person name="Pallen M.J."/>
        </authorList>
    </citation>
    <scope>NUCLEOTIDE SEQUENCE</scope>
    <source>
        <strain evidence="11">ChiBcec21-2208</strain>
    </source>
</reference>
<keyword evidence="3" id="KW-1003">Cell membrane</keyword>
<feature type="transmembrane region" description="Helical" evidence="9">
    <location>
        <begin position="122"/>
        <end position="141"/>
    </location>
</feature>
<evidence type="ECO:0000256" key="5">
    <source>
        <dbReference type="ARBA" id="ARBA00022683"/>
    </source>
</evidence>
<feature type="transmembrane region" description="Helical" evidence="9">
    <location>
        <begin position="12"/>
        <end position="36"/>
    </location>
</feature>
<gene>
    <name evidence="11" type="ORF">K8V20_11645</name>
</gene>
<evidence type="ECO:0000256" key="7">
    <source>
        <dbReference type="ARBA" id="ARBA00022989"/>
    </source>
</evidence>
<keyword evidence="6 9" id="KW-0812">Transmembrane</keyword>
<feature type="transmembrane region" description="Helical" evidence="9">
    <location>
        <begin position="56"/>
        <end position="75"/>
    </location>
</feature>
<organism evidence="11 12">
    <name type="scientific">Subdoligranulum variabile</name>
    <dbReference type="NCBI Taxonomy" id="214851"/>
    <lineage>
        <taxon>Bacteria</taxon>
        <taxon>Bacillati</taxon>
        <taxon>Bacillota</taxon>
        <taxon>Clostridia</taxon>
        <taxon>Eubacteriales</taxon>
        <taxon>Oscillospiraceae</taxon>
        <taxon>Subdoligranulum</taxon>
    </lineage>
</organism>
<dbReference type="GO" id="GO:0005886">
    <property type="term" value="C:plasma membrane"/>
    <property type="evidence" value="ECO:0007669"/>
    <property type="project" value="UniProtKB-SubCell"/>
</dbReference>
<dbReference type="InterPro" id="IPR003352">
    <property type="entry name" value="PTS_EIIC"/>
</dbReference>
<dbReference type="InterPro" id="IPR013013">
    <property type="entry name" value="PTS_EIIC_1"/>
</dbReference>
<feature type="transmembrane region" description="Helical" evidence="9">
    <location>
        <begin position="161"/>
        <end position="192"/>
    </location>
</feature>
<evidence type="ECO:0000256" key="4">
    <source>
        <dbReference type="ARBA" id="ARBA00022597"/>
    </source>
</evidence>
<evidence type="ECO:0000256" key="6">
    <source>
        <dbReference type="ARBA" id="ARBA00022692"/>
    </source>
</evidence>
<evidence type="ECO:0000256" key="9">
    <source>
        <dbReference type="SAM" id="Phobius"/>
    </source>
</evidence>
<comment type="subcellular location">
    <subcellularLocation>
        <location evidence="1">Cell membrane</location>
        <topology evidence="1">Multi-pass membrane protein</topology>
    </subcellularLocation>
</comment>
<evidence type="ECO:0000256" key="3">
    <source>
        <dbReference type="ARBA" id="ARBA00022475"/>
    </source>
</evidence>
<proteinExistence type="predicted"/>
<dbReference type="AlphaFoldDB" id="A0A921ILV8"/>
<dbReference type="GO" id="GO:0008982">
    <property type="term" value="F:protein-N(PI)-phosphohistidine-sugar phosphotransferase activity"/>
    <property type="evidence" value="ECO:0007669"/>
    <property type="project" value="InterPro"/>
</dbReference>
<reference evidence="11" key="2">
    <citation type="submission" date="2021-09" db="EMBL/GenBank/DDBJ databases">
        <authorList>
            <person name="Gilroy R."/>
        </authorList>
    </citation>
    <scope>NUCLEOTIDE SEQUENCE</scope>
    <source>
        <strain evidence="11">ChiBcec21-2208</strain>
    </source>
</reference>